<dbReference type="PANTHER" id="PTHR35369:SF2">
    <property type="entry name" value="BLR3025 PROTEIN"/>
    <property type="match status" value="1"/>
</dbReference>
<evidence type="ECO:0000256" key="1">
    <source>
        <dbReference type="ARBA" id="ARBA00022763"/>
    </source>
</evidence>
<dbReference type="SUPFAM" id="SSF56672">
    <property type="entry name" value="DNA/RNA polymerases"/>
    <property type="match status" value="1"/>
</dbReference>
<organism evidence="3 4">
    <name type="scientific">Caldimonas caldifontis</name>
    <dbReference type="NCBI Taxonomy" id="1452508"/>
    <lineage>
        <taxon>Bacteria</taxon>
        <taxon>Pseudomonadati</taxon>
        <taxon>Pseudomonadota</taxon>
        <taxon>Betaproteobacteria</taxon>
        <taxon>Burkholderiales</taxon>
        <taxon>Sphaerotilaceae</taxon>
        <taxon>Caldimonas</taxon>
    </lineage>
</organism>
<name>A0A2S5T061_9BURK</name>
<dbReference type="GO" id="GO:0006281">
    <property type="term" value="P:DNA repair"/>
    <property type="evidence" value="ECO:0007669"/>
    <property type="project" value="TreeGrafter"/>
</dbReference>
<proteinExistence type="predicted"/>
<feature type="region of interest" description="Disordered" evidence="2">
    <location>
        <begin position="269"/>
        <end position="304"/>
    </location>
</feature>
<keyword evidence="1" id="KW-0227">DNA damage</keyword>
<dbReference type="OrthoDB" id="625722at2"/>
<dbReference type="PANTHER" id="PTHR35369">
    <property type="entry name" value="BLR3025 PROTEIN-RELATED"/>
    <property type="match status" value="1"/>
</dbReference>
<sequence length="387" mass="42415">MEVSSSLRLFGGERILHERIVAGAAELGWAQCAAAPTALGALALARCGRAGAWGIGLNALLDGLPLDSLREVAAEAAWLSRLGCRHLGDVRRLPRAGLARRSERALLQTLGQAYGEEPWSAPWLTLPEVFEARLELPGRVESAPALMFGARRLLLQLCGWLAARQAGLRSFVLRWRHDFHRRDDPPLGELPVRTAEPTRQADHLLRLLGEWLAQVRLAAPVGELSLFCDEIEPLVEATPSLLPGVAEATAGESLAQLIERLSARLGPTQVCRPVPRSDHRPEAQQAWRPAAEAPATDTPEEPAVPQPAWLLSVPLPLATRMERPQLQGDLALLAGPHRIEAGWWDTGHAAAARDYYVASNERVGLVWIYRERRLEEGGGWFLHGRFG</sequence>
<protein>
    <submittedName>
        <fullName evidence="3">DNA polymerase</fullName>
    </submittedName>
</protein>
<evidence type="ECO:0000313" key="4">
    <source>
        <dbReference type="Proteomes" id="UP000238605"/>
    </source>
</evidence>
<comment type="caution">
    <text evidence="3">The sequence shown here is derived from an EMBL/GenBank/DDBJ whole genome shotgun (WGS) entry which is preliminary data.</text>
</comment>
<reference evidence="3 4" key="1">
    <citation type="submission" date="2018-02" db="EMBL/GenBank/DDBJ databases">
        <title>Reclassifiation of [Polyangium] brachysporum DSM 7029 as Guopingzhaonella breviflexa gen. nov., sp. nov., a member of the family Comamonadaceae.</title>
        <authorList>
            <person name="Tang B."/>
        </authorList>
    </citation>
    <scope>NUCLEOTIDE SEQUENCE [LARGE SCALE GENOMIC DNA]</scope>
    <source>
        <strain evidence="3 4">BCRC 80649</strain>
    </source>
</reference>
<dbReference type="InterPro" id="IPR050356">
    <property type="entry name" value="SulA_CellDiv_inhibitor"/>
</dbReference>
<keyword evidence="4" id="KW-1185">Reference proteome</keyword>
<dbReference type="EMBL" id="PSNX01000001">
    <property type="protein sequence ID" value="PPE68227.1"/>
    <property type="molecule type" value="Genomic_DNA"/>
</dbReference>
<gene>
    <name evidence="3" type="ORF">C1704_01495</name>
</gene>
<evidence type="ECO:0000256" key="2">
    <source>
        <dbReference type="SAM" id="MobiDB-lite"/>
    </source>
</evidence>
<accession>A0A2S5T061</accession>
<dbReference type="InterPro" id="IPR043502">
    <property type="entry name" value="DNA/RNA_pol_sf"/>
</dbReference>
<feature type="compositionally biased region" description="Low complexity" evidence="2">
    <location>
        <begin position="289"/>
        <end position="303"/>
    </location>
</feature>
<dbReference type="AlphaFoldDB" id="A0A2S5T061"/>
<evidence type="ECO:0000313" key="3">
    <source>
        <dbReference type="EMBL" id="PPE68227.1"/>
    </source>
</evidence>
<dbReference type="Proteomes" id="UP000238605">
    <property type="component" value="Unassembled WGS sequence"/>
</dbReference>
<dbReference type="CDD" id="cd03468">
    <property type="entry name" value="PolY_like"/>
    <property type="match status" value="1"/>
</dbReference>